<dbReference type="PROSITE" id="PS52016">
    <property type="entry name" value="TONB_DEPENDENT_REC_3"/>
    <property type="match status" value="1"/>
</dbReference>
<evidence type="ECO:0000256" key="6">
    <source>
        <dbReference type="SAM" id="SignalP"/>
    </source>
</evidence>
<comment type="subcellular location">
    <subcellularLocation>
        <location evidence="5">Cell outer membrane</location>
        <topology evidence="5">Multi-pass membrane protein</topology>
    </subcellularLocation>
</comment>
<comment type="similarity">
    <text evidence="5">Belongs to the TonB-dependent receptor family.</text>
</comment>
<feature type="signal peptide" evidence="6">
    <location>
        <begin position="1"/>
        <end position="22"/>
    </location>
</feature>
<evidence type="ECO:0000256" key="4">
    <source>
        <dbReference type="ARBA" id="ARBA00023065"/>
    </source>
</evidence>
<protein>
    <submittedName>
        <fullName evidence="8">Plug domain-containing protein</fullName>
    </submittedName>
</protein>
<dbReference type="RefSeq" id="WP_213680904.1">
    <property type="nucleotide sequence ID" value="NZ_CP074572.1"/>
</dbReference>
<keyword evidence="5" id="KW-0998">Cell outer membrane</keyword>
<evidence type="ECO:0000313" key="9">
    <source>
        <dbReference type="Proteomes" id="UP000676428"/>
    </source>
</evidence>
<accession>A0ABX8DBQ2</accession>
<keyword evidence="2 6" id="KW-0732">Signal</keyword>
<dbReference type="Proteomes" id="UP000676428">
    <property type="component" value="Chromosome"/>
</dbReference>
<feature type="domain" description="TonB-dependent receptor plug" evidence="7">
    <location>
        <begin position="42"/>
        <end position="138"/>
    </location>
</feature>
<gene>
    <name evidence="8" type="ORF">KHX94_12570</name>
</gene>
<keyword evidence="5" id="KW-0813">Transport</keyword>
<evidence type="ECO:0000256" key="2">
    <source>
        <dbReference type="ARBA" id="ARBA00022729"/>
    </source>
</evidence>
<evidence type="ECO:0000256" key="5">
    <source>
        <dbReference type="PROSITE-ProRule" id="PRU01360"/>
    </source>
</evidence>
<dbReference type="Pfam" id="PF07715">
    <property type="entry name" value="Plug"/>
    <property type="match status" value="1"/>
</dbReference>
<keyword evidence="4" id="KW-0406">Ion transport</keyword>
<evidence type="ECO:0000256" key="1">
    <source>
        <dbReference type="ARBA" id="ARBA00022496"/>
    </source>
</evidence>
<sequence length="190" mass="20542">MKFNKLSLIIFIAICGQQYAMADDDSNTERLTIWGSQIADTSARIDQQTLEQLGKTNVAQALSVIPGVSLQKSGSRNELQVKVRGFDSRQVPVFYDGIPIYVPYDGNLDLGRFLTSNLDSVEVSKGYTSLLQGPNQMGVPSTSTPINHKSPLKLAPLTGGSPAIRAMPTTRTCHWECAVTLVISSLQAAA</sequence>
<evidence type="ECO:0000256" key="3">
    <source>
        <dbReference type="ARBA" id="ARBA00023004"/>
    </source>
</evidence>
<proteinExistence type="inferred from homology"/>
<organism evidence="8 9">
    <name type="scientific">Shewanella dokdonensis</name>
    <dbReference type="NCBI Taxonomy" id="712036"/>
    <lineage>
        <taxon>Bacteria</taxon>
        <taxon>Pseudomonadati</taxon>
        <taxon>Pseudomonadota</taxon>
        <taxon>Gammaproteobacteria</taxon>
        <taxon>Alteromonadales</taxon>
        <taxon>Shewanellaceae</taxon>
        <taxon>Shewanella</taxon>
    </lineage>
</organism>
<keyword evidence="5" id="KW-1134">Transmembrane beta strand</keyword>
<keyword evidence="5" id="KW-0812">Transmembrane</keyword>
<keyword evidence="5" id="KW-0472">Membrane</keyword>
<keyword evidence="9" id="KW-1185">Reference proteome</keyword>
<dbReference type="SUPFAM" id="SSF56935">
    <property type="entry name" value="Porins"/>
    <property type="match status" value="1"/>
</dbReference>
<dbReference type="PANTHER" id="PTHR32552">
    <property type="entry name" value="FERRICHROME IRON RECEPTOR-RELATED"/>
    <property type="match status" value="1"/>
</dbReference>
<name>A0ABX8DBQ2_9GAMM</name>
<evidence type="ECO:0000313" key="8">
    <source>
        <dbReference type="EMBL" id="QVK22247.1"/>
    </source>
</evidence>
<dbReference type="PANTHER" id="PTHR32552:SF68">
    <property type="entry name" value="FERRICHROME OUTER MEMBRANE TRANSPORTER_PHAGE RECEPTOR"/>
    <property type="match status" value="1"/>
</dbReference>
<evidence type="ECO:0000259" key="7">
    <source>
        <dbReference type="Pfam" id="PF07715"/>
    </source>
</evidence>
<dbReference type="InterPro" id="IPR012910">
    <property type="entry name" value="Plug_dom"/>
</dbReference>
<reference evidence="8 9" key="1">
    <citation type="journal article" date="2012" name="Int. J. Syst. Evol. Microbiol.">
        <title>Shewanella dokdonensis sp. nov., isolated from seawater.</title>
        <authorList>
            <person name="Sung H.R."/>
            <person name="Yoon J.H."/>
            <person name="Ghim S.Y."/>
        </authorList>
    </citation>
    <scope>NUCLEOTIDE SEQUENCE [LARGE SCALE GENOMIC DNA]</scope>
    <source>
        <strain evidence="8 9">DSM 23626</strain>
    </source>
</reference>
<dbReference type="Gene3D" id="2.170.130.10">
    <property type="entry name" value="TonB-dependent receptor, plug domain"/>
    <property type="match status" value="1"/>
</dbReference>
<dbReference type="InterPro" id="IPR037066">
    <property type="entry name" value="Plug_dom_sf"/>
</dbReference>
<keyword evidence="1" id="KW-0410">Iron transport</keyword>
<dbReference type="InterPro" id="IPR039426">
    <property type="entry name" value="TonB-dep_rcpt-like"/>
</dbReference>
<feature type="chain" id="PRO_5045423642" evidence="6">
    <location>
        <begin position="23"/>
        <end position="190"/>
    </location>
</feature>
<dbReference type="EMBL" id="CP074572">
    <property type="protein sequence ID" value="QVK22247.1"/>
    <property type="molecule type" value="Genomic_DNA"/>
</dbReference>
<keyword evidence="3" id="KW-0408">Iron</keyword>